<dbReference type="GO" id="GO:0000155">
    <property type="term" value="F:phosphorelay sensor kinase activity"/>
    <property type="evidence" value="ECO:0007669"/>
    <property type="project" value="InterPro"/>
</dbReference>
<dbReference type="EC" id="2.7.13.3" evidence="2"/>
<keyword evidence="3" id="KW-0597">Phosphoprotein</keyword>
<dbReference type="InterPro" id="IPR036890">
    <property type="entry name" value="HATPase_C_sf"/>
</dbReference>
<comment type="catalytic activity">
    <reaction evidence="1">
        <text>ATP + protein L-histidine = ADP + protein N-phospho-L-histidine.</text>
        <dbReference type="EC" id="2.7.13.3"/>
    </reaction>
</comment>
<dbReference type="CDD" id="cd00082">
    <property type="entry name" value="HisKA"/>
    <property type="match status" value="1"/>
</dbReference>
<dbReference type="PANTHER" id="PTHR43047:SF72">
    <property type="entry name" value="OSMOSENSING HISTIDINE PROTEIN KINASE SLN1"/>
    <property type="match status" value="1"/>
</dbReference>
<dbReference type="PROSITE" id="PS50109">
    <property type="entry name" value="HIS_KIN"/>
    <property type="match status" value="1"/>
</dbReference>
<feature type="transmembrane region" description="Helical" evidence="6">
    <location>
        <begin position="287"/>
        <end position="310"/>
    </location>
</feature>
<dbReference type="AlphaFoldDB" id="A0A9D2HV33"/>
<dbReference type="GO" id="GO:0009927">
    <property type="term" value="F:histidine phosphotransfer kinase activity"/>
    <property type="evidence" value="ECO:0007669"/>
    <property type="project" value="TreeGrafter"/>
</dbReference>
<reference evidence="8" key="2">
    <citation type="submission" date="2021-04" db="EMBL/GenBank/DDBJ databases">
        <authorList>
            <person name="Gilroy R."/>
        </authorList>
    </citation>
    <scope>NUCLEOTIDE SEQUENCE</scope>
    <source>
        <strain evidence="8">ChiHjej12B11-9795</strain>
    </source>
</reference>
<dbReference type="PANTHER" id="PTHR43047">
    <property type="entry name" value="TWO-COMPONENT HISTIDINE PROTEIN KINASE"/>
    <property type="match status" value="1"/>
</dbReference>
<proteinExistence type="predicted"/>
<dbReference type="CDD" id="cd00075">
    <property type="entry name" value="HATPase"/>
    <property type="match status" value="1"/>
</dbReference>
<evidence type="ECO:0000313" key="8">
    <source>
        <dbReference type="EMBL" id="HJA84608.1"/>
    </source>
</evidence>
<evidence type="ECO:0000313" key="9">
    <source>
        <dbReference type="Proteomes" id="UP000823862"/>
    </source>
</evidence>
<dbReference type="Proteomes" id="UP000823862">
    <property type="component" value="Unassembled WGS sequence"/>
</dbReference>
<dbReference type="PRINTS" id="PR00344">
    <property type="entry name" value="BCTRLSENSOR"/>
</dbReference>
<dbReference type="SUPFAM" id="SSF55874">
    <property type="entry name" value="ATPase domain of HSP90 chaperone/DNA topoisomerase II/histidine kinase"/>
    <property type="match status" value="1"/>
</dbReference>
<keyword evidence="4" id="KW-0808">Transferase</keyword>
<keyword evidence="6" id="KW-0472">Membrane</keyword>
<dbReference type="Pfam" id="PF02518">
    <property type="entry name" value="HATPase_c"/>
    <property type="match status" value="1"/>
</dbReference>
<dbReference type="InterPro" id="IPR003661">
    <property type="entry name" value="HisK_dim/P_dom"/>
</dbReference>
<evidence type="ECO:0000256" key="1">
    <source>
        <dbReference type="ARBA" id="ARBA00000085"/>
    </source>
</evidence>
<keyword evidence="5 8" id="KW-0418">Kinase</keyword>
<keyword evidence="6" id="KW-1133">Transmembrane helix</keyword>
<organism evidence="8 9">
    <name type="scientific">Candidatus Bacteroides avicola</name>
    <dbReference type="NCBI Taxonomy" id="2838468"/>
    <lineage>
        <taxon>Bacteria</taxon>
        <taxon>Pseudomonadati</taxon>
        <taxon>Bacteroidota</taxon>
        <taxon>Bacteroidia</taxon>
        <taxon>Bacteroidales</taxon>
        <taxon>Bacteroidaceae</taxon>
        <taxon>Bacteroides</taxon>
    </lineage>
</organism>
<feature type="domain" description="Histidine kinase" evidence="7">
    <location>
        <begin position="537"/>
        <end position="755"/>
    </location>
</feature>
<evidence type="ECO:0000256" key="5">
    <source>
        <dbReference type="ARBA" id="ARBA00022777"/>
    </source>
</evidence>
<comment type="caution">
    <text evidence="8">The sequence shown here is derived from an EMBL/GenBank/DDBJ whole genome shotgun (WGS) entry which is preliminary data.</text>
</comment>
<dbReference type="EMBL" id="DWZI01000001">
    <property type="protein sequence ID" value="HJA84608.1"/>
    <property type="molecule type" value="Genomic_DNA"/>
</dbReference>
<feature type="transmembrane region" description="Helical" evidence="6">
    <location>
        <begin position="497"/>
        <end position="516"/>
    </location>
</feature>
<name>A0A9D2HV33_9BACE</name>
<dbReference type="SMART" id="SM00387">
    <property type="entry name" value="HATPase_c"/>
    <property type="match status" value="1"/>
</dbReference>
<keyword evidence="6" id="KW-0812">Transmembrane</keyword>
<sequence>MKLKNIVVLSVIVVLLISILQQIYFGYAMGTIRAKTETTLNACFKKAFDRTVDDQVNNLPLPEGTVTHIIYMPVNPGETPEEEDFSFYTSQQTAAILQEVYDTEIPLDTLLMNLERDLRSDGVDGKVYLRISDVQADTILQMLPAYPRQGFLDMEFVSDKAYLNKDKGIVVEGQVIFSLRQGNLFSRQFWATVVIRCLSVLIIIGFFLRVRSLQRQQINIACQRAEFYRQAKELEVPICQVKSDMVSARWMPVYEMVKKLLASVETTLTHAKQENARINKRRVFRPLLWSGMAICGIFLLTVLWGFFFYAERWHEVLHQTQVAFEEAFVSESWQRYDRLHQQLSAQGRPTSRLTGSTDYPAMQLDSLLGIYWFENDSVGNPQGPHIHTGYAYVKQGGLYMNENARVRRAYTNQYYFVTMGEPYIPLDRQCMDSLFKVRLHREKLPAGHLHFFHLDGDSLSSHWSSIVTPSVSTRNDRTEWMQGVVPFSLSYVVGTDWYLFLSLGLMFFFTVFCIYIQWRIARQQRQLEQFRRDFTYAMIHDMKSPFQSVLMGAQIMASGRIDPASEKASRLLTAMNDECDHLLSLSARVVMLTQLERGELQLHQTDIALRPLLEDLAAKFSLKATKPVTFSIDCPTDFHITADAFCMREVLSNLVDNALKYSCESVHICLSAVRTNGNVYLSVRDNGIGISPRDRRRIFGKFERVVSGSRATGASGFGLGLNFVWQVVRAHGGTVSVLSDGRSYSEFRIELSSHQASVAS</sequence>
<gene>
    <name evidence="8" type="ORF">H9950_00145</name>
</gene>
<protein>
    <recommendedName>
        <fullName evidence="2">histidine kinase</fullName>
        <ecNumber evidence="2">2.7.13.3</ecNumber>
    </recommendedName>
</protein>
<dbReference type="InterPro" id="IPR004358">
    <property type="entry name" value="Sig_transdc_His_kin-like_C"/>
</dbReference>
<evidence type="ECO:0000256" key="4">
    <source>
        <dbReference type="ARBA" id="ARBA00022679"/>
    </source>
</evidence>
<evidence type="ECO:0000256" key="3">
    <source>
        <dbReference type="ARBA" id="ARBA00022553"/>
    </source>
</evidence>
<evidence type="ECO:0000259" key="7">
    <source>
        <dbReference type="PROSITE" id="PS50109"/>
    </source>
</evidence>
<reference evidence="8" key="1">
    <citation type="journal article" date="2021" name="PeerJ">
        <title>Extensive microbial diversity within the chicken gut microbiome revealed by metagenomics and culture.</title>
        <authorList>
            <person name="Gilroy R."/>
            <person name="Ravi A."/>
            <person name="Getino M."/>
            <person name="Pursley I."/>
            <person name="Horton D.L."/>
            <person name="Alikhan N.F."/>
            <person name="Baker D."/>
            <person name="Gharbi K."/>
            <person name="Hall N."/>
            <person name="Watson M."/>
            <person name="Adriaenssens E.M."/>
            <person name="Foster-Nyarko E."/>
            <person name="Jarju S."/>
            <person name="Secka A."/>
            <person name="Antonio M."/>
            <person name="Oren A."/>
            <person name="Chaudhuri R.R."/>
            <person name="La Ragione R."/>
            <person name="Hildebrand F."/>
            <person name="Pallen M.J."/>
        </authorList>
    </citation>
    <scope>NUCLEOTIDE SEQUENCE</scope>
    <source>
        <strain evidence="8">ChiHjej12B11-9795</strain>
    </source>
</reference>
<feature type="transmembrane region" description="Helical" evidence="6">
    <location>
        <begin position="189"/>
        <end position="208"/>
    </location>
</feature>
<dbReference type="InterPro" id="IPR003594">
    <property type="entry name" value="HATPase_dom"/>
</dbReference>
<dbReference type="SUPFAM" id="SSF47384">
    <property type="entry name" value="Homodimeric domain of signal transducing histidine kinase"/>
    <property type="match status" value="1"/>
</dbReference>
<evidence type="ECO:0000256" key="6">
    <source>
        <dbReference type="SAM" id="Phobius"/>
    </source>
</evidence>
<dbReference type="GO" id="GO:0005886">
    <property type="term" value="C:plasma membrane"/>
    <property type="evidence" value="ECO:0007669"/>
    <property type="project" value="TreeGrafter"/>
</dbReference>
<dbReference type="Gene3D" id="3.30.565.10">
    <property type="entry name" value="Histidine kinase-like ATPase, C-terminal domain"/>
    <property type="match status" value="1"/>
</dbReference>
<dbReference type="Gene3D" id="1.10.287.130">
    <property type="match status" value="1"/>
</dbReference>
<accession>A0A9D2HV33</accession>
<dbReference type="InterPro" id="IPR005467">
    <property type="entry name" value="His_kinase_dom"/>
</dbReference>
<dbReference type="SMART" id="SM00388">
    <property type="entry name" value="HisKA"/>
    <property type="match status" value="1"/>
</dbReference>
<dbReference type="InterPro" id="IPR036097">
    <property type="entry name" value="HisK_dim/P_sf"/>
</dbReference>
<evidence type="ECO:0000256" key="2">
    <source>
        <dbReference type="ARBA" id="ARBA00012438"/>
    </source>
</evidence>